<comment type="subcellular location">
    <subcellularLocation>
        <location evidence="1">Membrane</location>
        <topology evidence="1">Multi-pass membrane protein</topology>
    </subcellularLocation>
</comment>
<evidence type="ECO:0000256" key="6">
    <source>
        <dbReference type="SAM" id="Phobius"/>
    </source>
</evidence>
<dbReference type="RefSeq" id="WP_010075514.1">
    <property type="nucleotide sequence ID" value="NC_014393.1"/>
</dbReference>
<keyword evidence="5 6" id="KW-0472">Membrane</keyword>
<dbReference type="Proteomes" id="UP000002730">
    <property type="component" value="Chromosome"/>
</dbReference>
<keyword evidence="8" id="KW-1185">Reference proteome</keyword>
<evidence type="ECO:0000256" key="5">
    <source>
        <dbReference type="ARBA" id="ARBA00023136"/>
    </source>
</evidence>
<name>D9SQP8_CLOC7</name>
<feature type="transmembrane region" description="Helical" evidence="6">
    <location>
        <begin position="7"/>
        <end position="25"/>
    </location>
</feature>
<reference evidence="7 8" key="1">
    <citation type="submission" date="2010-08" db="EMBL/GenBank/DDBJ databases">
        <title>Complete sequence of Clostridium cellulovorans 743B.</title>
        <authorList>
            <consortium name="US DOE Joint Genome Institute"/>
            <person name="Lucas S."/>
            <person name="Copeland A."/>
            <person name="Lapidus A."/>
            <person name="Cheng J.-F."/>
            <person name="Bruce D."/>
            <person name="Goodwin L."/>
            <person name="Pitluck S."/>
            <person name="Chertkov O."/>
            <person name="Detter J.C."/>
            <person name="Han C."/>
            <person name="Tapia R."/>
            <person name="Land M."/>
            <person name="Hauser L."/>
            <person name="Chang Y.-J."/>
            <person name="Jeffries C."/>
            <person name="Kyrpides N."/>
            <person name="Ivanova N."/>
            <person name="Mikhailova N."/>
            <person name="Hemme C.L."/>
            <person name="Woyke T."/>
        </authorList>
    </citation>
    <scope>NUCLEOTIDE SEQUENCE [LARGE SCALE GENOMIC DNA]</scope>
    <source>
        <strain evidence="8">ATCC 35296 / DSM 3052 / OCM 3 / 743B</strain>
    </source>
</reference>
<evidence type="ECO:0000256" key="4">
    <source>
        <dbReference type="ARBA" id="ARBA00022989"/>
    </source>
</evidence>
<dbReference type="KEGG" id="ccb:Clocel_2542"/>
<protein>
    <submittedName>
        <fullName evidence="7">YhhN family protein</fullName>
    </submittedName>
</protein>
<dbReference type="EMBL" id="CP002160">
    <property type="protein sequence ID" value="ADL52254.1"/>
    <property type="molecule type" value="Genomic_DNA"/>
</dbReference>
<evidence type="ECO:0000256" key="3">
    <source>
        <dbReference type="ARBA" id="ARBA00022692"/>
    </source>
</evidence>
<organism evidence="7 8">
    <name type="scientific">Clostridium cellulovorans (strain ATCC 35296 / DSM 3052 / OCM 3 / 743B)</name>
    <dbReference type="NCBI Taxonomy" id="573061"/>
    <lineage>
        <taxon>Bacteria</taxon>
        <taxon>Bacillati</taxon>
        <taxon>Bacillota</taxon>
        <taxon>Clostridia</taxon>
        <taxon>Eubacteriales</taxon>
        <taxon>Clostridiaceae</taxon>
        <taxon>Clostridium</taxon>
    </lineage>
</organism>
<accession>D9SQP8</accession>
<dbReference type="STRING" id="573061.Clocel_2542"/>
<evidence type="ECO:0000313" key="7">
    <source>
        <dbReference type="EMBL" id="ADL52254.1"/>
    </source>
</evidence>
<evidence type="ECO:0000256" key="1">
    <source>
        <dbReference type="ARBA" id="ARBA00004141"/>
    </source>
</evidence>
<gene>
    <name evidence="7" type="ordered locus">Clocel_2542</name>
</gene>
<feature type="transmembrane region" description="Helical" evidence="6">
    <location>
        <begin position="89"/>
        <end position="106"/>
    </location>
</feature>
<dbReference type="Pfam" id="PF07947">
    <property type="entry name" value="YhhN"/>
    <property type="match status" value="1"/>
</dbReference>
<keyword evidence="4 6" id="KW-1133">Transmembrane helix</keyword>
<feature type="transmembrane region" description="Helical" evidence="6">
    <location>
        <begin position="31"/>
        <end position="50"/>
    </location>
</feature>
<comment type="similarity">
    <text evidence="2">Belongs to the TMEM86 family.</text>
</comment>
<dbReference type="OrthoDB" id="1806515at2"/>
<evidence type="ECO:0000256" key="2">
    <source>
        <dbReference type="ARBA" id="ARBA00007375"/>
    </source>
</evidence>
<feature type="transmembrane region" description="Helical" evidence="6">
    <location>
        <begin position="118"/>
        <end position="138"/>
    </location>
</feature>
<dbReference type="InterPro" id="IPR012506">
    <property type="entry name" value="TMEM86B-like"/>
</dbReference>
<feature type="transmembrane region" description="Helical" evidence="6">
    <location>
        <begin position="173"/>
        <end position="196"/>
    </location>
</feature>
<dbReference type="eggNOG" id="ENOG5032XJ4">
    <property type="taxonomic scope" value="Bacteria"/>
</dbReference>
<keyword evidence="3 6" id="KW-0812">Transmembrane</keyword>
<feature type="transmembrane region" description="Helical" evidence="6">
    <location>
        <begin position="144"/>
        <end position="166"/>
    </location>
</feature>
<dbReference type="AlphaFoldDB" id="D9SQP8"/>
<evidence type="ECO:0000313" key="8">
    <source>
        <dbReference type="Proteomes" id="UP000002730"/>
    </source>
</evidence>
<feature type="transmembrane region" description="Helical" evidence="6">
    <location>
        <begin position="62"/>
        <end position="83"/>
    </location>
</feature>
<feature type="transmembrane region" description="Helical" evidence="6">
    <location>
        <begin position="208"/>
        <end position="228"/>
    </location>
</feature>
<sequence>MNNTQRVLLVIYILLTGLILFLDRTYPKEDIIIYLKYTIIVTLFLSSIIVEKQYKEQKIMALSFFFVVIADFFLVLCDTFVYTTKVIEPLGAMGFLFAYLCLISVYRKKLKITKLEIIVAIPLIIVFVYSVILLSPYISGLMFIGALIFGIVLCLMTWLSIVTIFNRYYSTKASLLIGFSGILMFICDMAVALSRFHPLFSGDYRMSIANVIWTSYIPGWTLLAVVINEKKLLNIKKKT</sequence>
<dbReference type="HOGENOM" id="CLU_1188306_0_0_9"/>
<dbReference type="GO" id="GO:0016020">
    <property type="term" value="C:membrane"/>
    <property type="evidence" value="ECO:0007669"/>
    <property type="project" value="UniProtKB-SubCell"/>
</dbReference>
<proteinExistence type="inferred from homology"/>